<proteinExistence type="predicted"/>
<reference evidence="2" key="1">
    <citation type="submission" date="2016-10" db="EMBL/GenBank/DDBJ databases">
        <authorList>
            <person name="Varghese N."/>
            <person name="Submissions S."/>
        </authorList>
    </citation>
    <scope>NUCLEOTIDE SEQUENCE [LARGE SCALE GENOMIC DNA]</scope>
    <source>
        <strain evidence="2">DSM 25811 / CCM 8410 / LMG 26954 / E90</strain>
    </source>
</reference>
<dbReference type="STRING" id="1285928.SAMN04487894_108174"/>
<sequence>MKKLFVITAFTFTVIQSANSQSYTETFIVCDRALTIQCEPTLETAIKTSIKQNDSILSSYYTWTTNTEVFAKNFLTHIKGITSLEDSCKTKDNEMLIFGRELLKNYLTNMLNTAPVAGTLIVNDSVYVWNAGIIDGRWRSKRKFTSRKKVLRLQAEINDGYLENIVAYIKIGTGTYKFTLPIPAGITSEENFKKFSRQSLFELKSPPYPITKKSKNRYSSDQVQYSIVLEDLLDYNYMLGPKRRDYSPKDTVLDMLGGTSVALHKEETKKLFEAQIYSDFEGLNAEKPNGLIQAEMSKRININSVQRLPLRFIYPTLGTWGYFQYIAPVASVNKVEANNKYLVLSDLDMFIEAAGETGSSTFDTNYHRYADVLSLYQHQWISAGTDWNLVYFNNHNLKYEVYLNVGGRFGLSAVSDSLTLKNNEGKLLKTGLVNNYSVSTLQFYPEIKLNFLPEERVCFSLSQKWVYFKTLSPTILQTSFKNNNPELMYPKSSSILGVSELAMGIRTNPNSRLFGRVRFNWETGNARSNFMQFQVGYATYILGNK</sequence>
<evidence type="ECO:0000313" key="1">
    <source>
        <dbReference type="EMBL" id="SDD37292.1"/>
    </source>
</evidence>
<dbReference type="AlphaFoldDB" id="A0A1G6U794"/>
<dbReference type="EMBL" id="FMZO01000008">
    <property type="protein sequence ID" value="SDD37292.1"/>
    <property type="molecule type" value="Genomic_DNA"/>
</dbReference>
<organism evidence="1 2">
    <name type="scientific">Niabella drilacis (strain DSM 25811 / CCM 8410 / CCUG 62505 / LMG 26954 / E90)</name>
    <dbReference type="NCBI Taxonomy" id="1285928"/>
    <lineage>
        <taxon>Bacteria</taxon>
        <taxon>Pseudomonadati</taxon>
        <taxon>Bacteroidota</taxon>
        <taxon>Chitinophagia</taxon>
        <taxon>Chitinophagales</taxon>
        <taxon>Chitinophagaceae</taxon>
        <taxon>Niabella</taxon>
    </lineage>
</organism>
<dbReference type="OrthoDB" id="1154025at2"/>
<gene>
    <name evidence="1" type="ORF">SAMN04487894_108174</name>
</gene>
<evidence type="ECO:0000313" key="2">
    <source>
        <dbReference type="Proteomes" id="UP000198757"/>
    </source>
</evidence>
<keyword evidence="2" id="KW-1185">Reference proteome</keyword>
<accession>A0A1G6U794</accession>
<dbReference type="Proteomes" id="UP000198757">
    <property type="component" value="Unassembled WGS sequence"/>
</dbReference>
<protein>
    <submittedName>
        <fullName evidence="1">Uncharacterized protein</fullName>
    </submittedName>
</protein>
<name>A0A1G6U794_NIADE</name>
<dbReference type="RefSeq" id="WP_090391113.1">
    <property type="nucleotide sequence ID" value="NZ_FMZO01000008.1"/>
</dbReference>